<reference evidence="1 2" key="1">
    <citation type="journal article" date="2009" name="PLoS Genet.">
        <title>The genome of Nectria haematococca: contribution of supernumerary chromosomes to gene expansion.</title>
        <authorList>
            <person name="Coleman J.J."/>
            <person name="Rounsley S.D."/>
            <person name="Rodriguez-Carres M."/>
            <person name="Kuo A."/>
            <person name="Wasmann C.C."/>
            <person name="Grimwood J."/>
            <person name="Schmutz J."/>
            <person name="Taga M."/>
            <person name="White G.J."/>
            <person name="Zhou S."/>
            <person name="Schwartz D.C."/>
            <person name="Freitag M."/>
            <person name="Ma L.J."/>
            <person name="Danchin E.G."/>
            <person name="Henrissat B."/>
            <person name="Coutinho P.M."/>
            <person name="Nelson D.R."/>
            <person name="Straney D."/>
            <person name="Napoli C.A."/>
            <person name="Barker B.M."/>
            <person name="Gribskov M."/>
            <person name="Rep M."/>
            <person name="Kroken S."/>
            <person name="Molnar I."/>
            <person name="Rensing C."/>
            <person name="Kennell J.C."/>
            <person name="Zamora J."/>
            <person name="Farman M.L."/>
            <person name="Selker E.U."/>
            <person name="Salamov A."/>
            <person name="Shapiro H."/>
            <person name="Pangilinan J."/>
            <person name="Lindquist E."/>
            <person name="Lamers C."/>
            <person name="Grigoriev I.V."/>
            <person name="Geiser D.M."/>
            <person name="Covert S.F."/>
            <person name="Temporini E."/>
            <person name="Vanetten H.D."/>
        </authorList>
    </citation>
    <scope>NUCLEOTIDE SEQUENCE [LARGE SCALE GENOMIC DNA]</scope>
    <source>
        <strain evidence="2">ATCC MYA-4622 / CBS 123669 / FGSC 9596 / NRRL 45880 / 77-13-4</strain>
    </source>
</reference>
<dbReference type="InterPro" id="IPR036852">
    <property type="entry name" value="Peptidase_S8/S53_dom_sf"/>
</dbReference>
<dbReference type="GO" id="GO:0004252">
    <property type="term" value="F:serine-type endopeptidase activity"/>
    <property type="evidence" value="ECO:0007669"/>
    <property type="project" value="InterPro"/>
</dbReference>
<keyword evidence="2" id="KW-1185">Reference proteome</keyword>
<dbReference type="Gene3D" id="3.40.50.200">
    <property type="entry name" value="Peptidase S8/S53 domain"/>
    <property type="match status" value="1"/>
</dbReference>
<protein>
    <recommendedName>
        <fullName evidence="3">Peptidase S8/S53 domain-containing protein</fullName>
    </recommendedName>
</protein>
<dbReference type="KEGG" id="nhe:NECHADRAFT_52407"/>
<evidence type="ECO:0008006" key="3">
    <source>
        <dbReference type="Google" id="ProtNLM"/>
    </source>
</evidence>
<dbReference type="OMA" id="DGMRRIF"/>
<dbReference type="EMBL" id="GG698937">
    <property type="protein sequence ID" value="EEU35595.1"/>
    <property type="molecule type" value="Genomic_DNA"/>
</dbReference>
<dbReference type="GO" id="GO:0006508">
    <property type="term" value="P:proteolysis"/>
    <property type="evidence" value="ECO:0007669"/>
    <property type="project" value="InterPro"/>
</dbReference>
<evidence type="ECO:0000313" key="2">
    <source>
        <dbReference type="Proteomes" id="UP000005206"/>
    </source>
</evidence>
<name>C7ZK94_FUSV7</name>
<dbReference type="Proteomes" id="UP000005206">
    <property type="component" value="Chromosome 11"/>
</dbReference>
<organism evidence="1 2">
    <name type="scientific">Fusarium vanettenii (strain ATCC MYA-4622 / CBS 123669 / FGSC 9596 / NRRL 45880 / 77-13-4)</name>
    <name type="common">Fusarium solani subsp. pisi</name>
    <dbReference type="NCBI Taxonomy" id="660122"/>
    <lineage>
        <taxon>Eukaryota</taxon>
        <taxon>Fungi</taxon>
        <taxon>Dikarya</taxon>
        <taxon>Ascomycota</taxon>
        <taxon>Pezizomycotina</taxon>
        <taxon>Sordariomycetes</taxon>
        <taxon>Hypocreomycetidae</taxon>
        <taxon>Hypocreales</taxon>
        <taxon>Nectriaceae</taxon>
        <taxon>Fusarium</taxon>
        <taxon>Fusarium solani species complex</taxon>
        <taxon>Fusarium vanettenii</taxon>
    </lineage>
</organism>
<dbReference type="OrthoDB" id="206201at2759"/>
<dbReference type="SUPFAM" id="SSF52743">
    <property type="entry name" value="Subtilisin-like"/>
    <property type="match status" value="1"/>
</dbReference>
<sequence>MSFSIPKTPEVKMKIKEAENSGVVIFVAASNNNVNPGQSFSATLDTVLCIHATDGKGNKGSMNPEPESHRDNNSVLGVTVPSAWDNGVYLSGPSSATPVAAGMTAVALGFIKATVPASKMPTGSIEESFDRQGMKNIQLAMNMLRDGYNCIVPWCEF</sequence>
<accession>C7ZK94</accession>
<dbReference type="InParanoid" id="C7ZK94"/>
<dbReference type="HOGENOM" id="CLU_124549_0_0_1"/>
<gene>
    <name evidence="1" type="ORF">NECHADRAFT_52407</name>
</gene>
<dbReference type="AlphaFoldDB" id="C7ZK94"/>
<evidence type="ECO:0000313" key="1">
    <source>
        <dbReference type="EMBL" id="EEU35595.1"/>
    </source>
</evidence>
<dbReference type="VEuPathDB" id="FungiDB:NECHADRAFT_52407"/>
<dbReference type="RefSeq" id="XP_003041308.1">
    <property type="nucleotide sequence ID" value="XM_003041262.1"/>
</dbReference>
<proteinExistence type="predicted"/>
<dbReference type="GeneID" id="9676027"/>